<organism evidence="7 8">
    <name type="scientific">Herbiconiux flava</name>
    <dbReference type="NCBI Taxonomy" id="881268"/>
    <lineage>
        <taxon>Bacteria</taxon>
        <taxon>Bacillati</taxon>
        <taxon>Actinomycetota</taxon>
        <taxon>Actinomycetes</taxon>
        <taxon>Micrococcales</taxon>
        <taxon>Microbacteriaceae</taxon>
        <taxon>Herbiconiux</taxon>
    </lineage>
</organism>
<dbReference type="Pfam" id="PF00535">
    <property type="entry name" value="Glycos_transf_2"/>
    <property type="match status" value="1"/>
</dbReference>
<evidence type="ECO:0000259" key="5">
    <source>
        <dbReference type="Pfam" id="PF00535"/>
    </source>
</evidence>
<keyword evidence="8" id="KW-1185">Reference proteome</keyword>
<reference evidence="7 8" key="1">
    <citation type="submission" date="2020-07" db="EMBL/GenBank/DDBJ databases">
        <title>Sequencing the genomes of 1000 actinobacteria strains.</title>
        <authorList>
            <person name="Klenk H.-P."/>
        </authorList>
    </citation>
    <scope>NUCLEOTIDE SEQUENCE [LARGE SCALE GENOMIC DNA]</scope>
    <source>
        <strain evidence="7 8">DSM 26474</strain>
    </source>
</reference>
<sequence>MSGVESGAVRVPGNDWTVLDGVRPEHPPFVSVVVVHYEQPGDLARTLGALARQTHPQDLLEVIVVDDGSASAPEVPPGVRLIRLPDRGFRAATARNRGAAVARGSVLCFLDADTAPEPSYVTELTRLPAVRDDAVTVGRRRHAAFSPPAVASPVELAGPAAELPEPAWLRDAYARSHDLLDADHRSYRYVISSVLACSRAFFAATGGFDESFDEYGGEDWEWAHRAFTRGAVLAHVPTAVAWHNGPDVSGRSDDPDELRRRMNRETLLLLNRIGVPGSVGRGLRSAAPDIVVTLPSGTPAATAVCADLILEALPTARVVVDDALAALFPGDDRVLGRSSATTSRADARVTVTTDTLFTVPRADRAAVCTALSRATDDVGTADLGWVELHDPAPAGPALIVSVAAARAEHRRERRPDAHEFTTERRPAALRALPPEPELAAHLGGWAD</sequence>
<keyword evidence="3" id="KW-0328">Glycosyltransferase</keyword>
<dbReference type="GO" id="GO:0016757">
    <property type="term" value="F:glycosyltransferase activity"/>
    <property type="evidence" value="ECO:0007669"/>
    <property type="project" value="UniProtKB-KW"/>
</dbReference>
<dbReference type="Gene3D" id="3.90.550.10">
    <property type="entry name" value="Spore Coat Polysaccharide Biosynthesis Protein SpsA, Chain A"/>
    <property type="match status" value="1"/>
</dbReference>
<dbReference type="EMBL" id="JACCBM010000001">
    <property type="protein sequence ID" value="NYD69755.1"/>
    <property type="molecule type" value="Genomic_DNA"/>
</dbReference>
<dbReference type="InterPro" id="IPR027791">
    <property type="entry name" value="Galactosyl_T_C"/>
</dbReference>
<feature type="domain" description="Glycosyltransferase 2-like" evidence="5">
    <location>
        <begin position="31"/>
        <end position="141"/>
    </location>
</feature>
<evidence type="ECO:0000313" key="8">
    <source>
        <dbReference type="Proteomes" id="UP000549913"/>
    </source>
</evidence>
<evidence type="ECO:0000256" key="2">
    <source>
        <dbReference type="ARBA" id="ARBA00006739"/>
    </source>
</evidence>
<proteinExistence type="inferred from homology"/>
<dbReference type="AlphaFoldDB" id="A0A852SKU1"/>
<keyword evidence="4 7" id="KW-0808">Transferase</keyword>
<dbReference type="Proteomes" id="UP000549913">
    <property type="component" value="Unassembled WGS sequence"/>
</dbReference>
<evidence type="ECO:0000313" key="7">
    <source>
        <dbReference type="EMBL" id="NYD69755.1"/>
    </source>
</evidence>
<name>A0A852SKU1_9MICO</name>
<dbReference type="PANTHER" id="PTHR43179:SF12">
    <property type="entry name" value="GALACTOFURANOSYLTRANSFERASE GLFT2"/>
    <property type="match status" value="1"/>
</dbReference>
<dbReference type="PANTHER" id="PTHR43179">
    <property type="entry name" value="RHAMNOSYLTRANSFERASE WBBL"/>
    <property type="match status" value="1"/>
</dbReference>
<accession>A0A852SKU1</accession>
<dbReference type="InterPro" id="IPR029044">
    <property type="entry name" value="Nucleotide-diphossugar_trans"/>
</dbReference>
<evidence type="ECO:0000256" key="1">
    <source>
        <dbReference type="ARBA" id="ARBA00004776"/>
    </source>
</evidence>
<evidence type="ECO:0000256" key="4">
    <source>
        <dbReference type="ARBA" id="ARBA00022679"/>
    </source>
</evidence>
<evidence type="ECO:0000256" key="3">
    <source>
        <dbReference type="ARBA" id="ARBA00022676"/>
    </source>
</evidence>
<comment type="pathway">
    <text evidence="1">Cell wall biogenesis; cell wall polysaccharide biosynthesis.</text>
</comment>
<gene>
    <name evidence="7" type="ORF">BJ984_000913</name>
</gene>
<comment type="similarity">
    <text evidence="2">Belongs to the glycosyltransferase 2 family.</text>
</comment>
<dbReference type="InterPro" id="IPR001173">
    <property type="entry name" value="Glyco_trans_2-like"/>
</dbReference>
<evidence type="ECO:0000259" key="6">
    <source>
        <dbReference type="Pfam" id="PF02709"/>
    </source>
</evidence>
<comment type="caution">
    <text evidence="7">The sequence shown here is derived from an EMBL/GenBank/DDBJ whole genome shotgun (WGS) entry which is preliminary data.</text>
</comment>
<feature type="domain" description="Galactosyltransferase C-terminal" evidence="6">
    <location>
        <begin position="186"/>
        <end position="232"/>
    </location>
</feature>
<dbReference type="RefSeq" id="WP_271206399.1">
    <property type="nucleotide sequence ID" value="NZ_BSEW01000001.1"/>
</dbReference>
<protein>
    <submittedName>
        <fullName evidence="7">GT2 family glycosyltransferase</fullName>
    </submittedName>
</protein>
<dbReference type="Pfam" id="PF02709">
    <property type="entry name" value="Glyco_transf_7C"/>
    <property type="match status" value="1"/>
</dbReference>
<dbReference type="SUPFAM" id="SSF53448">
    <property type="entry name" value="Nucleotide-diphospho-sugar transferases"/>
    <property type="match status" value="1"/>
</dbReference>